<dbReference type="CDD" id="cd02145">
    <property type="entry name" value="BluB"/>
    <property type="match status" value="1"/>
</dbReference>
<evidence type="ECO:0000256" key="3">
    <source>
        <dbReference type="ARBA" id="ARBA00022643"/>
    </source>
</evidence>
<keyword evidence="6" id="KW-0560">Oxidoreductase</keyword>
<dbReference type="Gene3D" id="3.40.109.10">
    <property type="entry name" value="NADH Oxidase"/>
    <property type="match status" value="1"/>
</dbReference>
<dbReference type="FunFam" id="3.40.109.10:FF:000013">
    <property type="entry name" value="5,6-dimethylbenzimidazole synthase"/>
    <property type="match status" value="1"/>
</dbReference>
<sequence>MIANAFAPAERAAVYRAITERRDVRRHFLPDPIPEPLLMRLLDAAHHAPSVGFSQPWEFVIVRDPQTKARVHAAFAKANEEAAMRFSGERRTRYRQLKLEGIREAPINLLVACNRRRGGPVVLGRTHQRSMDLFSCVCAIQNLWLAARAEGIGVGWVSIIRRQALREIFHLPHHVVPIAYLCLGWVREFLPEPELQQVGWAKRDPLSDHLHWERYAAPANELGIIDGSTPQE</sequence>
<keyword evidence="7" id="KW-0520">NAD</keyword>
<comment type="subunit">
    <text evidence="1">Homooctamer.</text>
</comment>
<keyword evidence="14" id="KW-1185">Reference proteome</keyword>
<dbReference type="Proteomes" id="UP000262004">
    <property type="component" value="Chromosome"/>
</dbReference>
<dbReference type="GO" id="GO:0009236">
    <property type="term" value="P:cobalamin biosynthetic process"/>
    <property type="evidence" value="ECO:0007669"/>
    <property type="project" value="UniProtKB-ARBA"/>
</dbReference>
<proteinExistence type="inferred from homology"/>
<dbReference type="EMBL" id="AP018558">
    <property type="protein sequence ID" value="BBD78211.1"/>
    <property type="molecule type" value="Genomic_DNA"/>
</dbReference>
<dbReference type="Pfam" id="PF00881">
    <property type="entry name" value="Nitroreductase"/>
    <property type="match status" value="1"/>
</dbReference>
<organism evidence="13 14">
    <name type="scientific">Hydrogenophilus thermoluteolus</name>
    <name type="common">Pseudomonas hydrogenothermophila</name>
    <dbReference type="NCBI Taxonomy" id="297"/>
    <lineage>
        <taxon>Bacteria</taxon>
        <taxon>Pseudomonadati</taxon>
        <taxon>Pseudomonadota</taxon>
        <taxon>Hydrogenophilia</taxon>
        <taxon>Hydrogenophilales</taxon>
        <taxon>Hydrogenophilaceae</taxon>
        <taxon>Hydrogenophilus</taxon>
    </lineage>
</organism>
<comment type="similarity">
    <text evidence="9">Belongs to the BluB family.</text>
</comment>
<keyword evidence="5" id="KW-0521">NADP</keyword>
<dbReference type="PANTHER" id="PTHR23026:SF90">
    <property type="entry name" value="IODOTYROSINE DEIODINASE 1"/>
    <property type="match status" value="1"/>
</dbReference>
<evidence type="ECO:0000313" key="13">
    <source>
        <dbReference type="EMBL" id="BBD78211.1"/>
    </source>
</evidence>
<evidence type="ECO:0000256" key="11">
    <source>
        <dbReference type="ARBA" id="ARBA00068702"/>
    </source>
</evidence>
<dbReference type="GO" id="GO:0000166">
    <property type="term" value="F:nucleotide binding"/>
    <property type="evidence" value="ECO:0007669"/>
    <property type="project" value="UniProtKB-KW"/>
</dbReference>
<evidence type="ECO:0000256" key="1">
    <source>
        <dbReference type="ARBA" id="ARBA00011823"/>
    </source>
</evidence>
<evidence type="ECO:0000256" key="9">
    <source>
        <dbReference type="ARBA" id="ARBA00061097"/>
    </source>
</evidence>
<evidence type="ECO:0000259" key="12">
    <source>
        <dbReference type="Pfam" id="PF00881"/>
    </source>
</evidence>
<evidence type="ECO:0000256" key="5">
    <source>
        <dbReference type="ARBA" id="ARBA00022857"/>
    </source>
</evidence>
<dbReference type="KEGG" id="htl:HPTL_1957"/>
<dbReference type="RefSeq" id="WP_119335863.1">
    <property type="nucleotide sequence ID" value="NZ_AP018558.1"/>
</dbReference>
<dbReference type="InterPro" id="IPR029479">
    <property type="entry name" value="Nitroreductase"/>
</dbReference>
<feature type="domain" description="Nitroreductase" evidence="12">
    <location>
        <begin position="18"/>
        <end position="185"/>
    </location>
</feature>
<protein>
    <recommendedName>
        <fullName evidence="11">5,6-dimethylbenzimidazole synthase</fullName>
        <ecNumber evidence="10">1.13.11.79</ecNumber>
    </recommendedName>
</protein>
<dbReference type="SUPFAM" id="SSF55469">
    <property type="entry name" value="FMN-dependent nitroreductase-like"/>
    <property type="match status" value="1"/>
</dbReference>
<dbReference type="GO" id="GO:0102919">
    <property type="term" value="F:5,6-dimethylbenzimidazole synthase activity"/>
    <property type="evidence" value="ECO:0007669"/>
    <property type="project" value="UniProtKB-EC"/>
</dbReference>
<accession>A0A2Z6E098</accession>
<keyword evidence="3" id="KW-0288">FMN</keyword>
<dbReference type="PANTHER" id="PTHR23026">
    <property type="entry name" value="NADPH NITROREDUCTASE"/>
    <property type="match status" value="1"/>
</dbReference>
<dbReference type="InterPro" id="IPR050627">
    <property type="entry name" value="Nitroreductase/BluB"/>
</dbReference>
<dbReference type="AlphaFoldDB" id="A0A2Z6E098"/>
<keyword evidence="4" id="KW-0547">Nucleotide-binding</keyword>
<gene>
    <name evidence="13" type="ORF">HPTL_1957</name>
</gene>
<keyword evidence="2" id="KW-0285">Flavoprotein</keyword>
<evidence type="ECO:0000256" key="8">
    <source>
        <dbReference type="ARBA" id="ARBA00051314"/>
    </source>
</evidence>
<evidence type="ECO:0000256" key="10">
    <source>
        <dbReference type="ARBA" id="ARBA00066311"/>
    </source>
</evidence>
<name>A0A2Z6E098_HYDTE</name>
<dbReference type="NCBIfam" id="TIGR02476">
    <property type="entry name" value="BluB"/>
    <property type="match status" value="1"/>
</dbReference>
<evidence type="ECO:0000313" key="14">
    <source>
        <dbReference type="Proteomes" id="UP000262004"/>
    </source>
</evidence>
<dbReference type="InterPro" id="IPR012825">
    <property type="entry name" value="BluB"/>
</dbReference>
<comment type="catalytic activity">
    <reaction evidence="8">
        <text>FMNH2 + O2 = dialurate + 5,6-dimethylbenzimidazole + D-erythrose 4-phosphate + H(+)</text>
        <dbReference type="Rhea" id="RHEA:27345"/>
        <dbReference type="ChEBI" id="CHEBI:15378"/>
        <dbReference type="ChEBI" id="CHEBI:15379"/>
        <dbReference type="ChEBI" id="CHEBI:15890"/>
        <dbReference type="ChEBI" id="CHEBI:16897"/>
        <dbReference type="ChEBI" id="CHEBI:57618"/>
        <dbReference type="ChEBI" id="CHEBI:140629"/>
        <dbReference type="EC" id="1.13.11.79"/>
    </reaction>
</comment>
<reference evidence="13 14" key="1">
    <citation type="submission" date="2018-04" db="EMBL/GenBank/DDBJ databases">
        <title>Complete genome sequence of Hydrogenophilus thermoluteolus TH-1.</title>
        <authorList>
            <person name="Arai H."/>
        </authorList>
    </citation>
    <scope>NUCLEOTIDE SEQUENCE [LARGE SCALE GENOMIC DNA]</scope>
    <source>
        <strain evidence="13 14">TH-1</strain>
    </source>
</reference>
<dbReference type="EC" id="1.13.11.79" evidence="10"/>
<evidence type="ECO:0000256" key="6">
    <source>
        <dbReference type="ARBA" id="ARBA00023002"/>
    </source>
</evidence>
<dbReference type="InterPro" id="IPR000415">
    <property type="entry name" value="Nitroreductase-like"/>
</dbReference>
<dbReference type="OrthoDB" id="9773807at2"/>
<evidence type="ECO:0000256" key="7">
    <source>
        <dbReference type="ARBA" id="ARBA00023027"/>
    </source>
</evidence>
<evidence type="ECO:0000256" key="2">
    <source>
        <dbReference type="ARBA" id="ARBA00022630"/>
    </source>
</evidence>
<evidence type="ECO:0000256" key="4">
    <source>
        <dbReference type="ARBA" id="ARBA00022741"/>
    </source>
</evidence>